<reference evidence="1" key="1">
    <citation type="journal article" date="2021" name="New Phytol.">
        <title>Evolutionary innovations through gain and loss of genes in the ectomycorrhizal Boletales.</title>
        <authorList>
            <person name="Wu G."/>
            <person name="Miyauchi S."/>
            <person name="Morin E."/>
            <person name="Kuo A."/>
            <person name="Drula E."/>
            <person name="Varga T."/>
            <person name="Kohler A."/>
            <person name="Feng B."/>
            <person name="Cao Y."/>
            <person name="Lipzen A."/>
            <person name="Daum C."/>
            <person name="Hundley H."/>
            <person name="Pangilinan J."/>
            <person name="Johnson J."/>
            <person name="Barry K."/>
            <person name="LaButti K."/>
            <person name="Ng V."/>
            <person name="Ahrendt S."/>
            <person name="Min B."/>
            <person name="Choi I.G."/>
            <person name="Park H."/>
            <person name="Plett J.M."/>
            <person name="Magnuson J."/>
            <person name="Spatafora J.W."/>
            <person name="Nagy L.G."/>
            <person name="Henrissat B."/>
            <person name="Grigoriev I.V."/>
            <person name="Yang Z.L."/>
            <person name="Xu J."/>
            <person name="Martin F.M."/>
        </authorList>
    </citation>
    <scope>NUCLEOTIDE SEQUENCE</scope>
    <source>
        <strain evidence="1">KUC20120723A-06</strain>
    </source>
</reference>
<name>A0ACB8C1M0_9AGAM</name>
<evidence type="ECO:0000313" key="2">
    <source>
        <dbReference type="Proteomes" id="UP000790709"/>
    </source>
</evidence>
<dbReference type="EMBL" id="MU266327">
    <property type="protein sequence ID" value="KAH7931381.1"/>
    <property type="molecule type" value="Genomic_DNA"/>
</dbReference>
<evidence type="ECO:0000313" key="1">
    <source>
        <dbReference type="EMBL" id="KAH7931381.1"/>
    </source>
</evidence>
<accession>A0ACB8C1M0</accession>
<gene>
    <name evidence="1" type="ORF">BV22DRAFT_998829</name>
</gene>
<organism evidence="1 2">
    <name type="scientific">Leucogyrophana mollusca</name>
    <dbReference type="NCBI Taxonomy" id="85980"/>
    <lineage>
        <taxon>Eukaryota</taxon>
        <taxon>Fungi</taxon>
        <taxon>Dikarya</taxon>
        <taxon>Basidiomycota</taxon>
        <taxon>Agaricomycotina</taxon>
        <taxon>Agaricomycetes</taxon>
        <taxon>Agaricomycetidae</taxon>
        <taxon>Boletales</taxon>
        <taxon>Boletales incertae sedis</taxon>
        <taxon>Leucogyrophana</taxon>
    </lineage>
</organism>
<feature type="non-terminal residue" evidence="1">
    <location>
        <position position="1"/>
    </location>
</feature>
<keyword evidence="2" id="KW-1185">Reference proteome</keyword>
<proteinExistence type="predicted"/>
<protein>
    <submittedName>
        <fullName evidence="1">Uncharacterized protein</fullName>
    </submittedName>
</protein>
<dbReference type="Proteomes" id="UP000790709">
    <property type="component" value="Unassembled WGS sequence"/>
</dbReference>
<sequence length="59" mass="6249">CPSLRQLAVAIDLSFIVSGQAFLEYSGVGVIFSRLEELHIGNSKLENPGAVAAFLSSIL</sequence>
<comment type="caution">
    <text evidence="1">The sequence shown here is derived from an EMBL/GenBank/DDBJ whole genome shotgun (WGS) entry which is preliminary data.</text>
</comment>